<evidence type="ECO:0000313" key="1">
    <source>
        <dbReference type="EMBL" id="JAH32069.1"/>
    </source>
</evidence>
<organism evidence="1">
    <name type="scientific">Anguilla anguilla</name>
    <name type="common">European freshwater eel</name>
    <name type="synonym">Muraena anguilla</name>
    <dbReference type="NCBI Taxonomy" id="7936"/>
    <lineage>
        <taxon>Eukaryota</taxon>
        <taxon>Metazoa</taxon>
        <taxon>Chordata</taxon>
        <taxon>Craniata</taxon>
        <taxon>Vertebrata</taxon>
        <taxon>Euteleostomi</taxon>
        <taxon>Actinopterygii</taxon>
        <taxon>Neopterygii</taxon>
        <taxon>Teleostei</taxon>
        <taxon>Anguilliformes</taxon>
        <taxon>Anguillidae</taxon>
        <taxon>Anguilla</taxon>
    </lineage>
</organism>
<reference evidence="1" key="2">
    <citation type="journal article" date="2015" name="Fish Shellfish Immunol.">
        <title>Early steps in the European eel (Anguilla anguilla)-Vibrio vulnificus interaction in the gills: Role of the RtxA13 toxin.</title>
        <authorList>
            <person name="Callol A."/>
            <person name="Pajuelo D."/>
            <person name="Ebbesson L."/>
            <person name="Teles M."/>
            <person name="MacKenzie S."/>
            <person name="Amaro C."/>
        </authorList>
    </citation>
    <scope>NUCLEOTIDE SEQUENCE</scope>
</reference>
<proteinExistence type="predicted"/>
<accession>A0A0E9RSE4</accession>
<name>A0A0E9RSE4_ANGAN</name>
<dbReference type="AlphaFoldDB" id="A0A0E9RSE4"/>
<reference evidence="1" key="1">
    <citation type="submission" date="2014-11" db="EMBL/GenBank/DDBJ databases">
        <authorList>
            <person name="Amaro Gonzalez C."/>
        </authorList>
    </citation>
    <scope>NUCLEOTIDE SEQUENCE</scope>
</reference>
<dbReference type="EMBL" id="GBXM01076508">
    <property type="protein sequence ID" value="JAH32069.1"/>
    <property type="molecule type" value="Transcribed_RNA"/>
</dbReference>
<sequence>MWDTARLHPNHILSYIGVTTDLVDICLSALISTPLDVWILDFAHWGPSSLF</sequence>
<protein>
    <submittedName>
        <fullName evidence="1">Uncharacterized protein</fullName>
    </submittedName>
</protein>